<evidence type="ECO:0000313" key="10">
    <source>
        <dbReference type="EMBL" id="MBB5433218.1"/>
    </source>
</evidence>
<keyword evidence="11" id="KW-1185">Reference proteome</keyword>
<dbReference type="InterPro" id="IPR019933">
    <property type="entry name" value="DivIVA_domain"/>
</dbReference>
<evidence type="ECO:0000313" key="11">
    <source>
        <dbReference type="Proteomes" id="UP000572635"/>
    </source>
</evidence>
<dbReference type="GO" id="GO:0051301">
    <property type="term" value="P:cell division"/>
    <property type="evidence" value="ECO:0007669"/>
    <property type="project" value="UniProtKB-KW"/>
</dbReference>
<evidence type="ECO:0000256" key="7">
    <source>
        <dbReference type="ARBA" id="ARBA00023306"/>
    </source>
</evidence>
<keyword evidence="6" id="KW-0175">Coiled coil</keyword>
<dbReference type="PANTHER" id="PTHR35794:SF2">
    <property type="entry name" value="CELL DIVISION PROTEIN DIVIVA"/>
    <property type="match status" value="1"/>
</dbReference>
<gene>
    <name evidence="10" type="ORF">HDA36_003302</name>
</gene>
<reference evidence="10 11" key="1">
    <citation type="submission" date="2020-08" db="EMBL/GenBank/DDBJ databases">
        <title>Sequencing the genomes of 1000 actinobacteria strains.</title>
        <authorList>
            <person name="Klenk H.-P."/>
        </authorList>
    </citation>
    <scope>NUCLEOTIDE SEQUENCE [LARGE SCALE GENOMIC DNA]</scope>
    <source>
        <strain evidence="10 11">DSM 44551</strain>
    </source>
</reference>
<comment type="subcellular location">
    <subcellularLocation>
        <location evidence="1">Cytoplasm</location>
    </subcellularLocation>
</comment>
<evidence type="ECO:0000256" key="6">
    <source>
        <dbReference type="ARBA" id="ARBA00023054"/>
    </source>
</evidence>
<dbReference type="PANTHER" id="PTHR35794">
    <property type="entry name" value="CELL DIVISION PROTEIN DIVIVA"/>
    <property type="match status" value="1"/>
</dbReference>
<dbReference type="EMBL" id="JACHDB010000001">
    <property type="protein sequence ID" value="MBB5433218.1"/>
    <property type="molecule type" value="Genomic_DNA"/>
</dbReference>
<evidence type="ECO:0000256" key="5">
    <source>
        <dbReference type="ARBA" id="ARBA00022618"/>
    </source>
</evidence>
<dbReference type="Gene3D" id="6.10.250.660">
    <property type="match status" value="4"/>
</dbReference>
<keyword evidence="4" id="KW-0963">Cytoplasm</keyword>
<evidence type="ECO:0000256" key="8">
    <source>
        <dbReference type="ARBA" id="ARBA00031737"/>
    </source>
</evidence>
<dbReference type="RefSeq" id="WP_184392769.1">
    <property type="nucleotide sequence ID" value="NZ_BAAAJD010000143.1"/>
</dbReference>
<keyword evidence="5" id="KW-0132">Cell division</keyword>
<proteinExistence type="inferred from homology"/>
<organism evidence="10 11">
    <name type="scientific">Nocardiopsis composta</name>
    <dbReference type="NCBI Taxonomy" id="157465"/>
    <lineage>
        <taxon>Bacteria</taxon>
        <taxon>Bacillati</taxon>
        <taxon>Actinomycetota</taxon>
        <taxon>Actinomycetes</taxon>
        <taxon>Streptosporangiales</taxon>
        <taxon>Nocardiopsidaceae</taxon>
        <taxon>Nocardiopsis</taxon>
    </lineage>
</organism>
<dbReference type="AlphaFoldDB" id="A0A7W8QNW8"/>
<feature type="region of interest" description="Disordered" evidence="9">
    <location>
        <begin position="96"/>
        <end position="149"/>
    </location>
</feature>
<sequence length="238" mass="26353">MPLTPADIRKKRFSTVRFRPGYHEDDVDALLDRVEETLSALNSGEFDGPLITAQEIEESRFRGTRLSSGYNEEEVDDFLDEIAAELRSRGLVRKGDVPQAKAPSSGPVTWTGPQPRVTTGPIPVERPAPPPAPPRAGAHARTEPRGSMTPEHIRNKRFATTRLTTGYNEDEVDDFLDAAEATLDALIKRHPEGVLITASEVERVRFSTTRARPGYDPAQVDAFLDELAAEFRLYEGGE</sequence>
<keyword evidence="7" id="KW-0131">Cell cycle</keyword>
<dbReference type="GO" id="GO:0005737">
    <property type="term" value="C:cytoplasm"/>
    <property type="evidence" value="ECO:0007669"/>
    <property type="project" value="UniProtKB-SubCell"/>
</dbReference>
<evidence type="ECO:0000256" key="1">
    <source>
        <dbReference type="ARBA" id="ARBA00004496"/>
    </source>
</evidence>
<dbReference type="Proteomes" id="UP000572635">
    <property type="component" value="Unassembled WGS sequence"/>
</dbReference>
<evidence type="ECO:0000256" key="9">
    <source>
        <dbReference type="SAM" id="MobiDB-lite"/>
    </source>
</evidence>
<evidence type="ECO:0000256" key="3">
    <source>
        <dbReference type="ARBA" id="ARBA00018787"/>
    </source>
</evidence>
<dbReference type="NCBIfam" id="TIGR03544">
    <property type="entry name" value="DivI1A_domain"/>
    <property type="match status" value="4"/>
</dbReference>
<feature type="compositionally biased region" description="Pro residues" evidence="9">
    <location>
        <begin position="124"/>
        <end position="134"/>
    </location>
</feature>
<comment type="similarity">
    <text evidence="2">Belongs to the DivIVA family.</text>
</comment>
<comment type="caution">
    <text evidence="10">The sequence shown here is derived from an EMBL/GenBank/DDBJ whole genome shotgun (WGS) entry which is preliminary data.</text>
</comment>
<evidence type="ECO:0000256" key="2">
    <source>
        <dbReference type="ARBA" id="ARBA00009008"/>
    </source>
</evidence>
<protein>
    <recommendedName>
        <fullName evidence="3">Cell wall synthesis protein Wag31</fullName>
    </recommendedName>
    <alternativeName>
        <fullName evidence="8">Antigen 84</fullName>
    </alternativeName>
</protein>
<dbReference type="InterPro" id="IPR007793">
    <property type="entry name" value="DivIVA_fam"/>
</dbReference>
<evidence type="ECO:0000256" key="4">
    <source>
        <dbReference type="ARBA" id="ARBA00022490"/>
    </source>
</evidence>
<name>A0A7W8QNW8_9ACTN</name>
<accession>A0A7W8QNW8</accession>